<protein>
    <recommendedName>
        <fullName evidence="11">Sushi domain-containing protein</fullName>
    </recommendedName>
</protein>
<dbReference type="Ensembl" id="ENSECAT00000023700.3">
    <property type="protein sequence ID" value="ENSECAP00000019644.3"/>
    <property type="gene ID" value="ENSECAG00000022247.3"/>
</dbReference>
<dbReference type="GO" id="GO:0045087">
    <property type="term" value="P:innate immune response"/>
    <property type="evidence" value="ECO:0007669"/>
    <property type="project" value="UniProtKB-KW"/>
</dbReference>
<keyword evidence="3 10" id="KW-0732">Signal</keyword>
<evidence type="ECO:0000259" key="11">
    <source>
        <dbReference type="PROSITE" id="PS50923"/>
    </source>
</evidence>
<reference evidence="12" key="3">
    <citation type="submission" date="2025-09" db="UniProtKB">
        <authorList>
            <consortium name="Ensembl"/>
        </authorList>
    </citation>
    <scope>IDENTIFICATION</scope>
    <source>
        <strain evidence="12">Thoroughbred</strain>
    </source>
</reference>
<evidence type="ECO:0000256" key="5">
    <source>
        <dbReference type="ARBA" id="ARBA00022859"/>
    </source>
</evidence>
<dbReference type="PANTHER" id="PTHR45656:SF4">
    <property type="entry name" value="PROTEIN CBR-CLEC-78"/>
    <property type="match status" value="1"/>
</dbReference>
<keyword evidence="5" id="KW-0391">Immunity</keyword>
<proteinExistence type="predicted"/>
<dbReference type="FunFam" id="2.10.70.10:FF:000070">
    <property type="entry name" value="Complement C3d receptor 2"/>
    <property type="match status" value="1"/>
</dbReference>
<dbReference type="InterPro" id="IPR000436">
    <property type="entry name" value="Sushi_SCR_CCP_dom"/>
</dbReference>
<keyword evidence="4" id="KW-0677">Repeat</keyword>
<evidence type="ECO:0000256" key="10">
    <source>
        <dbReference type="SAM" id="SignalP"/>
    </source>
</evidence>
<sequence length="193" mass="21650">MSLKMQRTYPALCLLGVLSLLQCPPVLCGEYRDCRMPPIIAHGSRKDVSLFFSFTTVVQYECDEGYVLVGEAKITCKNSRWSSPAPQCKALCRKPEIENGNLSVDKDQYVEPENVAVQCDSGYVVVGSQSITCSAKGTWYPEVPKCEWEVPRGCQQALTGSKLMQCLSRPEDVKMALEFYKLSLEIQQMEQET</sequence>
<keyword evidence="8" id="KW-0325">Glycoprotein</keyword>
<dbReference type="SUPFAM" id="SSF57535">
    <property type="entry name" value="Complement control module/SCR domain"/>
    <property type="match status" value="2"/>
</dbReference>
<dbReference type="InterPro" id="IPR040514">
    <property type="entry name" value="C4bp_oligo"/>
</dbReference>
<name>F6YWC0_HORSE</name>
<dbReference type="InParanoid" id="F6YWC0"/>
<evidence type="ECO:0000256" key="3">
    <source>
        <dbReference type="ARBA" id="ARBA00022729"/>
    </source>
</evidence>
<dbReference type="PROSITE" id="PS50923">
    <property type="entry name" value="SUSHI"/>
    <property type="match status" value="2"/>
</dbReference>
<dbReference type="InterPro" id="IPR035976">
    <property type="entry name" value="Sushi/SCR/CCP_sf"/>
</dbReference>
<dbReference type="SMART" id="SM00032">
    <property type="entry name" value="CCP"/>
    <property type="match status" value="2"/>
</dbReference>
<keyword evidence="7 9" id="KW-1015">Disulfide bond</keyword>
<dbReference type="Gene3D" id="2.10.70.10">
    <property type="entry name" value="Complement Module, domain 1"/>
    <property type="match status" value="2"/>
</dbReference>
<evidence type="ECO:0000313" key="12">
    <source>
        <dbReference type="Ensembl" id="ENSECAP00000019644.3"/>
    </source>
</evidence>
<dbReference type="STRING" id="9796.ENSECAP00000019644"/>
<evidence type="ECO:0000256" key="7">
    <source>
        <dbReference type="ARBA" id="ARBA00023157"/>
    </source>
</evidence>
<dbReference type="InterPro" id="IPR051277">
    <property type="entry name" value="SEZ6_CSMD_C4BPB_Regulators"/>
</dbReference>
<organism evidence="12 13">
    <name type="scientific">Equus caballus</name>
    <name type="common">Horse</name>
    <dbReference type="NCBI Taxonomy" id="9796"/>
    <lineage>
        <taxon>Eukaryota</taxon>
        <taxon>Metazoa</taxon>
        <taxon>Chordata</taxon>
        <taxon>Craniata</taxon>
        <taxon>Vertebrata</taxon>
        <taxon>Euteleostomi</taxon>
        <taxon>Mammalia</taxon>
        <taxon>Eutheria</taxon>
        <taxon>Laurasiatheria</taxon>
        <taxon>Perissodactyla</taxon>
        <taxon>Equidae</taxon>
        <taxon>Equus</taxon>
    </lineage>
</organism>
<dbReference type="Gene3D" id="1.20.5.3730">
    <property type="match status" value="1"/>
</dbReference>
<evidence type="ECO:0000256" key="4">
    <source>
        <dbReference type="ARBA" id="ARBA00022737"/>
    </source>
</evidence>
<feature type="domain" description="Sushi" evidence="11">
    <location>
        <begin position="91"/>
        <end position="148"/>
    </location>
</feature>
<keyword evidence="2 9" id="KW-0768">Sushi</keyword>
<feature type="domain" description="Sushi" evidence="11">
    <location>
        <begin position="32"/>
        <end position="90"/>
    </location>
</feature>
<feature type="chain" id="PRO_5040156378" description="Sushi domain-containing protein" evidence="10">
    <location>
        <begin position="29"/>
        <end position="193"/>
    </location>
</feature>
<dbReference type="Bgee" id="ENSECAG00000022247">
    <property type="expression patterns" value="Expressed in synovial membrane of synovial joint and 21 other cell types or tissues"/>
</dbReference>
<keyword evidence="6" id="KW-0180">Complement pathway</keyword>
<evidence type="ECO:0000256" key="2">
    <source>
        <dbReference type="ARBA" id="ARBA00022659"/>
    </source>
</evidence>
<dbReference type="Pfam" id="PF00084">
    <property type="entry name" value="Sushi"/>
    <property type="match status" value="2"/>
</dbReference>
<feature type="disulfide bond" evidence="9">
    <location>
        <begin position="119"/>
        <end position="146"/>
    </location>
</feature>
<dbReference type="PANTHER" id="PTHR45656">
    <property type="entry name" value="PROTEIN CBR-CLEC-78"/>
    <property type="match status" value="1"/>
</dbReference>
<evidence type="ECO:0000256" key="8">
    <source>
        <dbReference type="ARBA" id="ARBA00023180"/>
    </source>
</evidence>
<dbReference type="Proteomes" id="UP000002281">
    <property type="component" value="Chromosome 5"/>
</dbReference>
<dbReference type="Pfam" id="PF18453">
    <property type="entry name" value="C4bp_oligo"/>
    <property type="match status" value="1"/>
</dbReference>
<evidence type="ECO:0000256" key="6">
    <source>
        <dbReference type="ARBA" id="ARBA00022875"/>
    </source>
</evidence>
<evidence type="ECO:0000256" key="9">
    <source>
        <dbReference type="PROSITE-ProRule" id="PRU00302"/>
    </source>
</evidence>
<dbReference type="PaxDb" id="9796-ENSECAP00000019644"/>
<keyword evidence="13" id="KW-1185">Reference proteome</keyword>
<dbReference type="GO" id="GO:0006958">
    <property type="term" value="P:complement activation, classical pathway"/>
    <property type="evidence" value="ECO:0007669"/>
    <property type="project" value="UniProtKB-KW"/>
</dbReference>
<dbReference type="AlphaFoldDB" id="F6YWC0"/>
<feature type="signal peptide" evidence="10">
    <location>
        <begin position="1"/>
        <end position="28"/>
    </location>
</feature>
<dbReference type="GeneTree" id="ENSGT00940000154640"/>
<evidence type="ECO:0000256" key="1">
    <source>
        <dbReference type="ARBA" id="ARBA00022588"/>
    </source>
</evidence>
<dbReference type="CDD" id="cd00033">
    <property type="entry name" value="CCP"/>
    <property type="match status" value="2"/>
</dbReference>
<keyword evidence="1" id="KW-0399">Innate immunity</keyword>
<reference evidence="12 13" key="1">
    <citation type="journal article" date="2009" name="Science">
        <title>Genome sequence, comparative analysis, and population genetics of the domestic horse.</title>
        <authorList>
            <consortium name="Broad Institute Genome Sequencing Platform"/>
            <consortium name="Broad Institute Whole Genome Assembly Team"/>
            <person name="Wade C.M."/>
            <person name="Giulotto E."/>
            <person name="Sigurdsson S."/>
            <person name="Zoli M."/>
            <person name="Gnerre S."/>
            <person name="Imsland F."/>
            <person name="Lear T.L."/>
            <person name="Adelson D.L."/>
            <person name="Bailey E."/>
            <person name="Bellone R.R."/>
            <person name="Bloecker H."/>
            <person name="Distl O."/>
            <person name="Edgar R.C."/>
            <person name="Garber M."/>
            <person name="Leeb T."/>
            <person name="Mauceli E."/>
            <person name="MacLeod J.N."/>
            <person name="Penedo M.C.T."/>
            <person name="Raison J.M."/>
            <person name="Sharpe T."/>
            <person name="Vogel J."/>
            <person name="Andersson L."/>
            <person name="Antczak D.F."/>
            <person name="Biagi T."/>
            <person name="Binns M.M."/>
            <person name="Chowdhary B.P."/>
            <person name="Coleman S.J."/>
            <person name="Della Valle G."/>
            <person name="Fryc S."/>
            <person name="Guerin G."/>
            <person name="Hasegawa T."/>
            <person name="Hill E.W."/>
            <person name="Jurka J."/>
            <person name="Kiialainen A."/>
            <person name="Lindgren G."/>
            <person name="Liu J."/>
            <person name="Magnani E."/>
            <person name="Mickelson J.R."/>
            <person name="Murray J."/>
            <person name="Nergadze S.G."/>
            <person name="Onofrio R."/>
            <person name="Pedroni S."/>
            <person name="Piras M.F."/>
            <person name="Raudsepp T."/>
            <person name="Rocchi M."/>
            <person name="Roeed K.H."/>
            <person name="Ryder O.A."/>
            <person name="Searle S."/>
            <person name="Skow L."/>
            <person name="Swinburne J.E."/>
            <person name="Syvaenen A.C."/>
            <person name="Tozaki T."/>
            <person name="Valberg S.J."/>
            <person name="Vaudin M."/>
            <person name="White J.R."/>
            <person name="Zody M.C."/>
            <person name="Lander E.S."/>
            <person name="Lindblad-Toh K."/>
        </authorList>
    </citation>
    <scope>NUCLEOTIDE SEQUENCE [LARGE SCALE GENOMIC DNA]</scope>
    <source>
        <strain evidence="12 13">Thoroughbred</strain>
    </source>
</reference>
<dbReference type="HOGENOM" id="CLU_1399269_0_0_1"/>
<evidence type="ECO:0000313" key="13">
    <source>
        <dbReference type="Proteomes" id="UP000002281"/>
    </source>
</evidence>
<gene>
    <name evidence="12" type="primary">LOC106783161</name>
</gene>
<comment type="caution">
    <text evidence="9">Lacks conserved residue(s) required for the propagation of feature annotation.</text>
</comment>
<dbReference type="FunFam" id="2.10.70.10:FF:000014">
    <property type="entry name" value="Membrane cofactor protein"/>
    <property type="match status" value="1"/>
</dbReference>
<reference evidence="12" key="2">
    <citation type="submission" date="2025-08" db="UniProtKB">
        <authorList>
            <consortium name="Ensembl"/>
        </authorList>
    </citation>
    <scope>IDENTIFICATION</scope>
    <source>
        <strain evidence="12">Thoroughbred</strain>
    </source>
</reference>
<accession>F6YWC0</accession>